<dbReference type="PANTHER" id="PTHR43108:SF8">
    <property type="entry name" value="SD21168P"/>
    <property type="match status" value="1"/>
</dbReference>
<dbReference type="AlphaFoldDB" id="A0AA97PIH6"/>
<protein>
    <submittedName>
        <fullName evidence="7">Arylsulfatase</fullName>
    </submittedName>
</protein>
<feature type="signal peptide" evidence="5">
    <location>
        <begin position="1"/>
        <end position="18"/>
    </location>
</feature>
<comment type="similarity">
    <text evidence="1">Belongs to the sulfatase family.</text>
</comment>
<feature type="domain" description="Sulfatase N-terminal" evidence="6">
    <location>
        <begin position="26"/>
        <end position="371"/>
    </location>
</feature>
<evidence type="ECO:0000256" key="2">
    <source>
        <dbReference type="ARBA" id="ARBA00022729"/>
    </source>
</evidence>
<keyword evidence="4" id="KW-0325">Glycoprotein</keyword>
<name>A0AA97PIH6_PYRO3</name>
<dbReference type="PROSITE" id="PS00149">
    <property type="entry name" value="SULFATASE_2"/>
    <property type="match status" value="1"/>
</dbReference>
<proteinExistence type="inferred from homology"/>
<dbReference type="InterPro" id="IPR000917">
    <property type="entry name" value="Sulfatase_N"/>
</dbReference>
<evidence type="ECO:0000313" key="7">
    <source>
        <dbReference type="EMBL" id="ELQ35723.1"/>
    </source>
</evidence>
<dbReference type="EMBL" id="JH793314">
    <property type="protein sequence ID" value="ELQ35723.1"/>
    <property type="molecule type" value="Genomic_DNA"/>
</dbReference>
<dbReference type="PANTHER" id="PTHR43108">
    <property type="entry name" value="N-ACETYLGLUCOSAMINE-6-SULFATASE FAMILY MEMBER"/>
    <property type="match status" value="1"/>
</dbReference>
<dbReference type="CDD" id="cd16147">
    <property type="entry name" value="G6S"/>
    <property type="match status" value="1"/>
</dbReference>
<dbReference type="Pfam" id="PF00884">
    <property type="entry name" value="Sulfatase"/>
    <property type="match status" value="1"/>
</dbReference>
<feature type="chain" id="PRO_5041684459" evidence="5">
    <location>
        <begin position="19"/>
        <end position="640"/>
    </location>
</feature>
<evidence type="ECO:0000256" key="3">
    <source>
        <dbReference type="ARBA" id="ARBA00022801"/>
    </source>
</evidence>
<organism evidence="7">
    <name type="scientific">Pyricularia oryzae (strain Y34)</name>
    <name type="common">Rice blast fungus</name>
    <name type="synonym">Magnaporthe oryzae</name>
    <dbReference type="NCBI Taxonomy" id="1143189"/>
    <lineage>
        <taxon>Eukaryota</taxon>
        <taxon>Fungi</taxon>
        <taxon>Dikarya</taxon>
        <taxon>Ascomycota</taxon>
        <taxon>Pezizomycotina</taxon>
        <taxon>Sordariomycetes</taxon>
        <taxon>Sordariomycetidae</taxon>
        <taxon>Magnaporthales</taxon>
        <taxon>Pyriculariaceae</taxon>
        <taxon>Pyricularia</taxon>
    </lineage>
</organism>
<sequence length="640" mass="71065">MKWTTAALAAVLSLTGEAKPVSKSKPNIIMIMTDDQDLHLDSTEHMPTLQKLLVQRGTTFNNHWVTEAQCCPSRATVLRGQQAHNTNITAVRYPGGNYDKWRASEMDSEYLPKWLNDAGYSTNYIGKFLNGHNLGNYNPPPKAWTEIDALIDPYMYDFNRAVFSKNGQHPVNYPGWHQTDIVRIKAVERIKQLAQDDKPFFYWISPTAPHTVPPINGPSDNMPQPLTRHKDLFPDLVLPKKGNWNPPDEYAKQKVNWVGRTPPLNESMLAETEVLYKTRIQSLQGIDEIIEDVVATLEQEGILDNTYIIYTSDNGFMIGTHRITAMKSLAYKEAGQTPFIVRGPGVPEGVVSRLPGTHTDIAPTLLELAGVDPASFPKLFDGRSLLPQWREPTGSGNCSQTSPVQTECSGDVIGVEFWGDANYELPALPFNDPQGPYGAVMSSFKALRVAGEHRAYLYTVWCSNELELYNTLAQTDPDELVNLALNPDAETRRLMTRLNALLLVIKSCEGDVCRAPWQAFANDTALAGLPSFSTLDAALDPRLDDYFASLPGVHFDACLQVQVVANERPFYPEAAAEGLGTAWRVTFDDWSSPAFRTRDKVPANAVPAGSVEQRTATFADLLAAQRDLTGFELGHVNRTL</sequence>
<dbReference type="InterPro" id="IPR017850">
    <property type="entry name" value="Alkaline_phosphatase_core_sf"/>
</dbReference>
<dbReference type="GO" id="GO:0005539">
    <property type="term" value="F:glycosaminoglycan binding"/>
    <property type="evidence" value="ECO:0007669"/>
    <property type="project" value="TreeGrafter"/>
</dbReference>
<accession>A0AA97PIH6</accession>
<gene>
    <name evidence="7" type="ORF">OOU_Y34scaffold00692g26</name>
</gene>
<evidence type="ECO:0000259" key="6">
    <source>
        <dbReference type="Pfam" id="PF00884"/>
    </source>
</evidence>
<reference evidence="7" key="1">
    <citation type="journal article" date="2012" name="PLoS Genet.">
        <title>Comparative analysis of the genomes of two field isolates of the rice blast fungus Magnaporthe oryzae.</title>
        <authorList>
            <person name="Xue M."/>
            <person name="Yang J."/>
            <person name="Li Z."/>
            <person name="Hu S."/>
            <person name="Yao N."/>
            <person name="Dean R.A."/>
            <person name="Zhao W."/>
            <person name="Shen M."/>
            <person name="Zhang H."/>
            <person name="Li C."/>
            <person name="Liu L."/>
            <person name="Cao L."/>
            <person name="Xu X."/>
            <person name="Xing Y."/>
            <person name="Hsiang T."/>
            <person name="Zhang Z."/>
            <person name="Xu J.R."/>
            <person name="Peng Y.L."/>
        </authorList>
    </citation>
    <scope>NUCLEOTIDE SEQUENCE</scope>
    <source>
        <strain evidence="7">Y34</strain>
    </source>
</reference>
<dbReference type="Gene3D" id="3.40.720.10">
    <property type="entry name" value="Alkaline Phosphatase, subunit A"/>
    <property type="match status" value="1"/>
</dbReference>
<keyword evidence="3" id="KW-0378">Hydrolase</keyword>
<dbReference type="GO" id="GO:0008449">
    <property type="term" value="F:N-acetylglucosamine-6-sulfatase activity"/>
    <property type="evidence" value="ECO:0007669"/>
    <property type="project" value="TreeGrafter"/>
</dbReference>
<evidence type="ECO:0000256" key="5">
    <source>
        <dbReference type="SAM" id="SignalP"/>
    </source>
</evidence>
<dbReference type="InterPro" id="IPR024607">
    <property type="entry name" value="Sulfatase_CS"/>
</dbReference>
<dbReference type="SUPFAM" id="SSF53649">
    <property type="entry name" value="Alkaline phosphatase-like"/>
    <property type="match status" value="1"/>
</dbReference>
<evidence type="ECO:0000256" key="4">
    <source>
        <dbReference type="ARBA" id="ARBA00023180"/>
    </source>
</evidence>
<dbReference type="Proteomes" id="UP000011086">
    <property type="component" value="Unassembled WGS sequence"/>
</dbReference>
<keyword evidence="2 5" id="KW-0732">Signal</keyword>
<evidence type="ECO:0000256" key="1">
    <source>
        <dbReference type="ARBA" id="ARBA00008779"/>
    </source>
</evidence>